<reference evidence="8 9" key="1">
    <citation type="submission" date="2007-08" db="EMBL/GenBank/DDBJ databases">
        <title>Complete sequence of Roseiflexus castenholzii DSM 13941.</title>
        <authorList>
            <consortium name="US DOE Joint Genome Institute"/>
            <person name="Copeland A."/>
            <person name="Lucas S."/>
            <person name="Lapidus A."/>
            <person name="Barry K."/>
            <person name="Glavina del Rio T."/>
            <person name="Dalin E."/>
            <person name="Tice H."/>
            <person name="Pitluck S."/>
            <person name="Thompson L.S."/>
            <person name="Brettin T."/>
            <person name="Bruce D."/>
            <person name="Detter J.C."/>
            <person name="Han C."/>
            <person name="Tapia R."/>
            <person name="Schmutz J."/>
            <person name="Larimer F."/>
            <person name="Land M."/>
            <person name="Hauser L."/>
            <person name="Kyrpides N."/>
            <person name="Mikhailova N."/>
            <person name="Bryant D.A."/>
            <person name="Hanada S."/>
            <person name="Tsukatani Y."/>
            <person name="Richardson P."/>
        </authorList>
    </citation>
    <scope>NUCLEOTIDE SEQUENCE [LARGE SCALE GENOMIC DNA]</scope>
    <source>
        <strain evidence="9">DSM 13941 / HLO8</strain>
    </source>
</reference>
<dbReference type="eggNOG" id="COG0672">
    <property type="taxonomic scope" value="Bacteria"/>
</dbReference>
<dbReference type="Proteomes" id="UP000000263">
    <property type="component" value="Chromosome"/>
</dbReference>
<organism evidence="8 9">
    <name type="scientific">Roseiflexus castenholzii (strain DSM 13941 / HLO8)</name>
    <dbReference type="NCBI Taxonomy" id="383372"/>
    <lineage>
        <taxon>Bacteria</taxon>
        <taxon>Bacillati</taxon>
        <taxon>Chloroflexota</taxon>
        <taxon>Chloroflexia</taxon>
        <taxon>Chloroflexales</taxon>
        <taxon>Roseiflexineae</taxon>
        <taxon>Roseiflexaceae</taxon>
        <taxon>Roseiflexus</taxon>
    </lineage>
</organism>
<feature type="chain" id="PRO_5002713986" evidence="7">
    <location>
        <begin position="26"/>
        <end position="782"/>
    </location>
</feature>
<dbReference type="AlphaFoldDB" id="A7NHJ0"/>
<dbReference type="PANTHER" id="PTHR31632">
    <property type="entry name" value="IRON TRANSPORTER FTH1"/>
    <property type="match status" value="1"/>
</dbReference>
<keyword evidence="9" id="KW-1185">Reference proteome</keyword>
<sequence length="782" mass="85517">MRSWQRFAVAGVLIVALLAPHVALAQSPDPGRTAERIRAALFQAQMQMHTDPTGARARMEEAHDAYRLLAPTIAAYAPAADARARTGFSDAKQALTIGDMPVFADARARIWTAVLAAGYDIVVGSLRAGDADTARQWLTVREFRHATRFSRPNADAARAVYDAATQTIPIADAIPAVQSDLLDTYQARLNEALQTLIAADQQDFAIRRAEAAALAEGYFTLLAPAYAEQRGDAAANTAYAAFERLRQAALAGVNLTIPLEAVQQTLRGFRAAPLSPAEQKRRTGQMLRFLHLVPVEYERGVRNGQVTTELEIREAITFHAGAFAAFTDLRDLLEQRHPALTERVAGQFDTLGAMLAGAGNRSAVADPTAVKRATTDLLSNLTTLLPREWQKQDSSADFDVIRTALDQMEQAVRAGEYELAESARLEAYAIMEIGPEAKLIAFAPQYKPLIEGYFWYGQGNRKGLAHLIERRAPPAEIAATRIALDQALAEAEQTLAGKNAPGAIAANAAVIVFREGLEAVLILASLMGSLKIGAQRRFRKPLWIGTALAFVATVVTWVLAQEALMAMARFGETLEAIVSLIAIAVLLLITNWFFHDVYWKDWMANFHQQKKRILSGQAGQWLGLMTLGFASIYREGFETVLFLQALTLEGSVTVVSAGVAIGLIATLLVGLAVFVMQAKLPHKKMLIVTGVLIGAVLLQMVGKTVNVTQVIGWLPIHPIRWLELPYWAGFWFGLYPTWEGIGLQAAAAIFVIGSYYLAEYMQRRERRMKHSASTAAHPVREV</sequence>
<keyword evidence="3 6" id="KW-0812">Transmembrane</keyword>
<evidence type="ECO:0000256" key="3">
    <source>
        <dbReference type="ARBA" id="ARBA00022692"/>
    </source>
</evidence>
<feature type="transmembrane region" description="Helical" evidence="6">
    <location>
        <begin position="576"/>
        <end position="594"/>
    </location>
</feature>
<dbReference type="HOGENOM" id="CLU_358201_0_0_0"/>
<dbReference type="InterPro" id="IPR004923">
    <property type="entry name" value="FTR1/Fip1/EfeU"/>
</dbReference>
<evidence type="ECO:0000256" key="5">
    <source>
        <dbReference type="ARBA" id="ARBA00023136"/>
    </source>
</evidence>
<evidence type="ECO:0000256" key="4">
    <source>
        <dbReference type="ARBA" id="ARBA00022989"/>
    </source>
</evidence>
<evidence type="ECO:0000313" key="8">
    <source>
        <dbReference type="EMBL" id="ABU56937.1"/>
    </source>
</evidence>
<dbReference type="OrthoDB" id="8215804at2"/>
<dbReference type="GO" id="GO:0033573">
    <property type="term" value="C:high-affinity iron permease complex"/>
    <property type="evidence" value="ECO:0007669"/>
    <property type="project" value="InterPro"/>
</dbReference>
<evidence type="ECO:0000256" key="2">
    <source>
        <dbReference type="ARBA" id="ARBA00008333"/>
    </source>
</evidence>
<keyword evidence="5 6" id="KW-0472">Membrane</keyword>
<gene>
    <name evidence="8" type="ordered locus">Rcas_0820</name>
</gene>
<evidence type="ECO:0000256" key="6">
    <source>
        <dbReference type="SAM" id="Phobius"/>
    </source>
</evidence>
<keyword evidence="4 6" id="KW-1133">Transmembrane helix</keyword>
<feature type="transmembrane region" description="Helical" evidence="6">
    <location>
        <begin position="542"/>
        <end position="560"/>
    </location>
</feature>
<evidence type="ECO:0000313" key="9">
    <source>
        <dbReference type="Proteomes" id="UP000000263"/>
    </source>
</evidence>
<dbReference type="KEGG" id="rca:Rcas_0820"/>
<evidence type="ECO:0000256" key="7">
    <source>
        <dbReference type="SAM" id="SignalP"/>
    </source>
</evidence>
<dbReference type="EMBL" id="CP000804">
    <property type="protein sequence ID" value="ABU56937.1"/>
    <property type="molecule type" value="Genomic_DNA"/>
</dbReference>
<dbReference type="GO" id="GO:0015093">
    <property type="term" value="F:ferrous iron transmembrane transporter activity"/>
    <property type="evidence" value="ECO:0007669"/>
    <property type="project" value="TreeGrafter"/>
</dbReference>
<dbReference type="STRING" id="383372.Rcas_0820"/>
<feature type="transmembrane region" description="Helical" evidence="6">
    <location>
        <begin position="653"/>
        <end position="674"/>
    </location>
</feature>
<feature type="transmembrane region" description="Helical" evidence="6">
    <location>
        <begin position="741"/>
        <end position="758"/>
    </location>
</feature>
<comment type="similarity">
    <text evidence="2">Belongs to the oxidase-dependent Fe transporter (OFeT) (TC 9.A.10.1) family.</text>
</comment>
<dbReference type="PANTHER" id="PTHR31632:SF2">
    <property type="entry name" value="PLASMA MEMBRANE IRON PERMEASE"/>
    <property type="match status" value="1"/>
</dbReference>
<feature type="signal peptide" evidence="7">
    <location>
        <begin position="1"/>
        <end position="25"/>
    </location>
</feature>
<name>A7NHJ0_ROSCS</name>
<protein>
    <submittedName>
        <fullName evidence="8">Iron permease FTR1</fullName>
    </submittedName>
</protein>
<keyword evidence="7" id="KW-0732">Signal</keyword>
<evidence type="ECO:0000256" key="1">
    <source>
        <dbReference type="ARBA" id="ARBA00004141"/>
    </source>
</evidence>
<proteinExistence type="inferred from homology"/>
<dbReference type="RefSeq" id="WP_012119367.1">
    <property type="nucleotide sequence ID" value="NC_009767.1"/>
</dbReference>
<feature type="transmembrane region" description="Helical" evidence="6">
    <location>
        <begin position="686"/>
        <end position="705"/>
    </location>
</feature>
<comment type="subcellular location">
    <subcellularLocation>
        <location evidence="1">Membrane</location>
        <topology evidence="1">Multi-pass membrane protein</topology>
    </subcellularLocation>
</comment>
<accession>A7NHJ0</accession>
<dbReference type="Pfam" id="PF03239">
    <property type="entry name" value="FTR1"/>
    <property type="match status" value="1"/>
</dbReference>